<protein>
    <submittedName>
        <fullName evidence="1">Uncharacterized protein</fullName>
    </submittedName>
</protein>
<evidence type="ECO:0000313" key="2">
    <source>
        <dbReference type="Proteomes" id="UP001638806"/>
    </source>
</evidence>
<dbReference type="Proteomes" id="UP001638806">
    <property type="component" value="Unassembled WGS sequence"/>
</dbReference>
<accession>A0ACC4DUU6</accession>
<keyword evidence="2" id="KW-1185">Reference proteome</keyword>
<evidence type="ECO:0000313" key="1">
    <source>
        <dbReference type="EMBL" id="KAL3960121.1"/>
    </source>
</evidence>
<sequence length="92" mass="9490">MAVAPAAAPSASAPAPPAAAGPKHGGHSLLLSARGGGGGNGHFYVKCRDDCAPDTCYMGAQCVSGRYKHTNRPEMAMCVTNHSCRCTDEEWV</sequence>
<organism evidence="1 2">
    <name type="scientific">Purpureocillium lilacinum</name>
    <name type="common">Paecilomyces lilacinus</name>
    <dbReference type="NCBI Taxonomy" id="33203"/>
    <lineage>
        <taxon>Eukaryota</taxon>
        <taxon>Fungi</taxon>
        <taxon>Dikarya</taxon>
        <taxon>Ascomycota</taxon>
        <taxon>Pezizomycotina</taxon>
        <taxon>Sordariomycetes</taxon>
        <taxon>Hypocreomycetidae</taxon>
        <taxon>Hypocreales</taxon>
        <taxon>Ophiocordycipitaceae</taxon>
        <taxon>Purpureocillium</taxon>
    </lineage>
</organism>
<proteinExistence type="predicted"/>
<reference evidence="1" key="1">
    <citation type="submission" date="2024-12" db="EMBL/GenBank/DDBJ databases">
        <title>Comparative genomics and development of molecular markers within Purpureocillium lilacinum and among Purpureocillium species.</title>
        <authorList>
            <person name="Yeh Z.-Y."/>
            <person name="Ni N.-T."/>
            <person name="Lo P.-H."/>
            <person name="Mushyakhwo K."/>
            <person name="Lin C.-F."/>
            <person name="Nai Y.-S."/>
        </authorList>
    </citation>
    <scope>NUCLEOTIDE SEQUENCE</scope>
    <source>
        <strain evidence="1">NCHU-NPUST-175</strain>
    </source>
</reference>
<gene>
    <name evidence="1" type="ORF">ACCO45_005238</name>
</gene>
<comment type="caution">
    <text evidence="1">The sequence shown here is derived from an EMBL/GenBank/DDBJ whole genome shotgun (WGS) entry which is preliminary data.</text>
</comment>
<dbReference type="EMBL" id="JBGNUJ010000004">
    <property type="protein sequence ID" value="KAL3960121.1"/>
    <property type="molecule type" value="Genomic_DNA"/>
</dbReference>
<name>A0ACC4DUU6_PURLI</name>